<evidence type="ECO:0000256" key="5">
    <source>
        <dbReference type="ARBA" id="ARBA00022729"/>
    </source>
</evidence>
<evidence type="ECO:0000313" key="10">
    <source>
        <dbReference type="EMBL" id="MCS3677936.1"/>
    </source>
</evidence>
<keyword evidence="5 9" id="KW-0732">Signal</keyword>
<feature type="signal peptide" evidence="9">
    <location>
        <begin position="1"/>
        <end position="22"/>
    </location>
</feature>
<keyword evidence="4" id="KW-0812">Transmembrane</keyword>
<dbReference type="GO" id="GO:0030246">
    <property type="term" value="F:carbohydrate binding"/>
    <property type="evidence" value="ECO:0007669"/>
    <property type="project" value="InterPro"/>
</dbReference>
<evidence type="ECO:0008006" key="12">
    <source>
        <dbReference type="Google" id="ProtNLM"/>
    </source>
</evidence>
<gene>
    <name evidence="10" type="ORF">GGP71_001864</name>
</gene>
<dbReference type="EMBL" id="JANUAU010000005">
    <property type="protein sequence ID" value="MCS3677936.1"/>
    <property type="molecule type" value="Genomic_DNA"/>
</dbReference>
<dbReference type="Pfam" id="PF13620">
    <property type="entry name" value="CarboxypepD_reg"/>
    <property type="match status" value="1"/>
</dbReference>
<evidence type="ECO:0000313" key="11">
    <source>
        <dbReference type="Proteomes" id="UP001155027"/>
    </source>
</evidence>
<dbReference type="GO" id="GO:0009279">
    <property type="term" value="C:cell outer membrane"/>
    <property type="evidence" value="ECO:0007669"/>
    <property type="project" value="UniProtKB-SubCell"/>
</dbReference>
<dbReference type="SUPFAM" id="SSF56935">
    <property type="entry name" value="Porins"/>
    <property type="match status" value="1"/>
</dbReference>
<dbReference type="Proteomes" id="UP001155027">
    <property type="component" value="Unassembled WGS sequence"/>
</dbReference>
<name>A0A9X2Q1S8_9BACT</name>
<organism evidence="10 11">
    <name type="scientific">Salinibacter ruber</name>
    <dbReference type="NCBI Taxonomy" id="146919"/>
    <lineage>
        <taxon>Bacteria</taxon>
        <taxon>Pseudomonadati</taxon>
        <taxon>Rhodothermota</taxon>
        <taxon>Rhodothermia</taxon>
        <taxon>Rhodothermales</taxon>
        <taxon>Salinibacteraceae</taxon>
        <taxon>Salinibacter</taxon>
    </lineage>
</organism>
<evidence type="ECO:0000256" key="6">
    <source>
        <dbReference type="ARBA" id="ARBA00023136"/>
    </source>
</evidence>
<dbReference type="Gene3D" id="2.60.40.1120">
    <property type="entry name" value="Carboxypeptidase-like, regulatory domain"/>
    <property type="match status" value="1"/>
</dbReference>
<reference evidence="10" key="1">
    <citation type="submission" date="2022-08" db="EMBL/GenBank/DDBJ databases">
        <title>Genomic Encyclopedia of Type Strains, Phase V (KMG-V): Genome sequencing to study the core and pangenomes of soil and plant-associated prokaryotes.</title>
        <authorList>
            <person name="Whitman W."/>
        </authorList>
    </citation>
    <scope>NUCLEOTIDE SEQUENCE</scope>
    <source>
        <strain evidence="10">0</strain>
    </source>
</reference>
<dbReference type="AlphaFoldDB" id="A0A9X2Q1S8"/>
<dbReference type="InterPro" id="IPR013784">
    <property type="entry name" value="Carb-bd-like_fold"/>
</dbReference>
<feature type="region of interest" description="Disordered" evidence="8">
    <location>
        <begin position="412"/>
        <end position="431"/>
    </location>
</feature>
<evidence type="ECO:0000256" key="1">
    <source>
        <dbReference type="ARBA" id="ARBA00004571"/>
    </source>
</evidence>
<dbReference type="InterPro" id="IPR039426">
    <property type="entry name" value="TonB-dep_rcpt-like"/>
</dbReference>
<sequence>MCRRFVGGLVLVLALIPSVAPAQPAVVEGQVRDAQGAPVPYANVQIDGAAVGTAAGANGRFRFETTRTGSVVLRASAVGYTPVERSLRLRAGDTSTVRLTLRAESIELGEAVVTGETFSTGSPSEATLGSTEAVTTPGAAGDLFRALQSFPGVAAPGDGAGLFVRGGDVTETKTLLDQATVYHPYRYESPAGGSFGAVRPFLVGGTTFATGGFSAQYGNALSGVLAMESKDRPEESSRYVNLGLAAASVSLDQPLVGDELGLRLSGNRSFTGVLFRVNGQRGDYATVPQGMDGTLGLTWDYGPTGQLKLLAFARRNRIGVETTEGAYTGVYRSRTTNQLYNLQWTAQAKGWTVESSASWNAYTSQKTLGALDLSPADRAAKLRVDATRGGGDWTVRTGGTVERRHYRFDGTVPTQPDVVAPDAPTRSVDESVRATRAGGYVEVESSLLSSVVARAGLRTDVHSRAGRPVVDPRVGLAWSFAPNTQLRAAWGLYHQFPELSTYGEHVGKNTLGAQRAQHVVLGLRHEREHLLLRAEAYHKPYRDLVVRTGSSRYANDGTGVARGIDLFAKYGSFLGTRVNGWASYSLLRSHRTQPRDRGTDVKLDDGPAPYDLTHQITAVGKVRVIDQFRVGGTYSYVTGRPFTPVVGTERLGSGALLPVDGPVGSERLPAYHRLDLQVSYFWPFNRQQNVVVYAALNNVLDRANAVDVTYSPDYSARRYRRTDFRRSVYFGLTLTL</sequence>
<keyword evidence="7" id="KW-0998">Cell outer membrane</keyword>
<dbReference type="RefSeq" id="WP_259080381.1">
    <property type="nucleotide sequence ID" value="NZ_JANUAU010000005.1"/>
</dbReference>
<dbReference type="PANTHER" id="PTHR30069">
    <property type="entry name" value="TONB-DEPENDENT OUTER MEMBRANE RECEPTOR"/>
    <property type="match status" value="1"/>
</dbReference>
<evidence type="ECO:0000256" key="4">
    <source>
        <dbReference type="ARBA" id="ARBA00022692"/>
    </source>
</evidence>
<comment type="caution">
    <text evidence="10">The sequence shown here is derived from an EMBL/GenBank/DDBJ whole genome shotgun (WGS) entry which is preliminary data.</text>
</comment>
<dbReference type="GO" id="GO:0044718">
    <property type="term" value="P:siderophore transmembrane transport"/>
    <property type="evidence" value="ECO:0007669"/>
    <property type="project" value="TreeGrafter"/>
</dbReference>
<evidence type="ECO:0000256" key="8">
    <source>
        <dbReference type="SAM" id="MobiDB-lite"/>
    </source>
</evidence>
<dbReference type="InterPro" id="IPR036942">
    <property type="entry name" value="Beta-barrel_TonB_sf"/>
</dbReference>
<feature type="chain" id="PRO_5040845723" description="TonB-dependent receptor" evidence="9">
    <location>
        <begin position="23"/>
        <end position="736"/>
    </location>
</feature>
<accession>A0A9X2Q1S8</accession>
<dbReference type="Gene3D" id="2.40.170.20">
    <property type="entry name" value="TonB-dependent receptor, beta-barrel domain"/>
    <property type="match status" value="1"/>
</dbReference>
<evidence type="ECO:0000256" key="7">
    <source>
        <dbReference type="ARBA" id="ARBA00023237"/>
    </source>
</evidence>
<evidence type="ECO:0000256" key="3">
    <source>
        <dbReference type="ARBA" id="ARBA00022452"/>
    </source>
</evidence>
<keyword evidence="6" id="KW-0472">Membrane</keyword>
<dbReference type="PANTHER" id="PTHR30069:SF29">
    <property type="entry name" value="HEMOGLOBIN AND HEMOGLOBIN-HAPTOGLOBIN-BINDING PROTEIN 1-RELATED"/>
    <property type="match status" value="1"/>
</dbReference>
<comment type="subcellular location">
    <subcellularLocation>
        <location evidence="1">Cell outer membrane</location>
        <topology evidence="1">Multi-pass membrane protein</topology>
    </subcellularLocation>
</comment>
<keyword evidence="2" id="KW-0813">Transport</keyword>
<dbReference type="SUPFAM" id="SSF49452">
    <property type="entry name" value="Starch-binding domain-like"/>
    <property type="match status" value="1"/>
</dbReference>
<keyword evidence="3" id="KW-1134">Transmembrane beta strand</keyword>
<proteinExistence type="predicted"/>
<evidence type="ECO:0000256" key="9">
    <source>
        <dbReference type="SAM" id="SignalP"/>
    </source>
</evidence>
<evidence type="ECO:0000256" key="2">
    <source>
        <dbReference type="ARBA" id="ARBA00022448"/>
    </source>
</evidence>
<dbReference type="GO" id="GO:0015344">
    <property type="term" value="F:siderophore uptake transmembrane transporter activity"/>
    <property type="evidence" value="ECO:0007669"/>
    <property type="project" value="TreeGrafter"/>
</dbReference>
<protein>
    <recommendedName>
        <fullName evidence="12">TonB-dependent receptor</fullName>
    </recommendedName>
</protein>